<dbReference type="PANTHER" id="PTHR31313">
    <property type="entry name" value="TY1 ENHANCER ACTIVATOR"/>
    <property type="match status" value="1"/>
</dbReference>
<protein>
    <submittedName>
        <fullName evidence="9">Fungal-specific transcription factor domain-containing protein</fullName>
    </submittedName>
</protein>
<dbReference type="GO" id="GO:0005634">
    <property type="term" value="C:nucleus"/>
    <property type="evidence" value="ECO:0007669"/>
    <property type="project" value="UniProtKB-SubCell"/>
</dbReference>
<dbReference type="InterPro" id="IPR051615">
    <property type="entry name" value="Transcr_Regulatory_Elem"/>
</dbReference>
<evidence type="ECO:0000259" key="8">
    <source>
        <dbReference type="PROSITE" id="PS50048"/>
    </source>
</evidence>
<dbReference type="Pfam" id="PF00172">
    <property type="entry name" value="Zn_clus"/>
    <property type="match status" value="1"/>
</dbReference>
<dbReference type="PROSITE" id="PS50048">
    <property type="entry name" value="ZN2_CY6_FUNGAL_2"/>
    <property type="match status" value="1"/>
</dbReference>
<accession>A0A9W9SHL0</accession>
<evidence type="ECO:0000256" key="7">
    <source>
        <dbReference type="ARBA" id="ARBA00023242"/>
    </source>
</evidence>
<keyword evidence="10" id="KW-1185">Reference proteome</keyword>
<dbReference type="EMBL" id="JAPZBU010000011">
    <property type="protein sequence ID" value="KAJ5378515.1"/>
    <property type="molecule type" value="Genomic_DNA"/>
</dbReference>
<reference evidence="9" key="2">
    <citation type="journal article" date="2023" name="IMA Fungus">
        <title>Comparative genomic study of the Penicillium genus elucidates a diverse pangenome and 15 lateral gene transfer events.</title>
        <authorList>
            <person name="Petersen C."/>
            <person name="Sorensen T."/>
            <person name="Nielsen M.R."/>
            <person name="Sondergaard T.E."/>
            <person name="Sorensen J.L."/>
            <person name="Fitzpatrick D.A."/>
            <person name="Frisvad J.C."/>
            <person name="Nielsen K.L."/>
        </authorList>
    </citation>
    <scope>NUCLEOTIDE SEQUENCE</scope>
    <source>
        <strain evidence="9">IBT 29677</strain>
    </source>
</reference>
<dbReference type="RefSeq" id="XP_056482301.1">
    <property type="nucleotide sequence ID" value="XM_056636271.1"/>
</dbReference>
<keyword evidence="2" id="KW-0479">Metal-binding</keyword>
<keyword evidence="4" id="KW-0805">Transcription regulation</keyword>
<evidence type="ECO:0000256" key="4">
    <source>
        <dbReference type="ARBA" id="ARBA00023015"/>
    </source>
</evidence>
<dbReference type="SMART" id="SM00066">
    <property type="entry name" value="GAL4"/>
    <property type="match status" value="1"/>
</dbReference>
<dbReference type="Pfam" id="PF04082">
    <property type="entry name" value="Fungal_trans"/>
    <property type="match status" value="1"/>
</dbReference>
<dbReference type="InterPro" id="IPR007219">
    <property type="entry name" value="XnlR_reg_dom"/>
</dbReference>
<sequence length="629" mass="70949">MPPPVPNSRYKAAVREQRVRAITACEYCRQKKLKCSNDRPICQQCQARGKDCAYVETPKLPRPSKARISRLEEENRYLKDSLANFEQGLRPQRVDKTAESQTSAEFASKSLELMSVHTPELWNGRRIEGRQNLHYLSTPPLDPQPFSQVDTVAQSHGPTSAVTDEITSNLDMMAKGRSHHAEELEALQNALFANSARLSQMEKINFNSSRFDFDGVDSRVAMRLLSLYWDRQLDVGAVVYRPTFMRDMACHGPYFSKLLLNAIYFTASKYCSHEEVFDDRTEALTAGRRFRRRAMELIGDHITKSEIPTVQALLLLSHALFNWCDEKSLSWLYSGMAINMIIDLGLHTGHKTDPRVGKLAPEDIEARQRVFWGAYSIDKFLSLYQGRCIRLCDADTSLYPRFLDEFEEYETLQASSYANVNGASDLPAHNISILKGYCSLSIIMSGILDTLYTERSTLKEPNSLLEASSSLYHQLKNWLKSIPSVLTDTLSQMSRGIASPHILSLRALYHTLEILLHRPFVSDGHLRGVSLSAAPLAFNTCVSAASSIDQVLTCYREMFSTRFAPYTLSYATYVSATIHARVAAQSPSDSQAHASLQRCVSTLREHQELSLGPKESIGGDKKPYETCWH</sequence>
<evidence type="ECO:0000256" key="5">
    <source>
        <dbReference type="ARBA" id="ARBA00023125"/>
    </source>
</evidence>
<evidence type="ECO:0000256" key="3">
    <source>
        <dbReference type="ARBA" id="ARBA00022833"/>
    </source>
</evidence>
<dbReference type="CDD" id="cd12148">
    <property type="entry name" value="fungal_TF_MHR"/>
    <property type="match status" value="1"/>
</dbReference>
<dbReference type="Gene3D" id="4.10.240.10">
    <property type="entry name" value="Zn(2)-C6 fungal-type DNA-binding domain"/>
    <property type="match status" value="1"/>
</dbReference>
<dbReference type="GO" id="GO:0000981">
    <property type="term" value="F:DNA-binding transcription factor activity, RNA polymerase II-specific"/>
    <property type="evidence" value="ECO:0007669"/>
    <property type="project" value="InterPro"/>
</dbReference>
<keyword evidence="5" id="KW-0238">DNA-binding</keyword>
<dbReference type="SUPFAM" id="SSF57701">
    <property type="entry name" value="Zn2/Cys6 DNA-binding domain"/>
    <property type="match status" value="1"/>
</dbReference>
<dbReference type="GO" id="GO:0006351">
    <property type="term" value="P:DNA-templated transcription"/>
    <property type="evidence" value="ECO:0007669"/>
    <property type="project" value="InterPro"/>
</dbReference>
<evidence type="ECO:0000256" key="1">
    <source>
        <dbReference type="ARBA" id="ARBA00004123"/>
    </source>
</evidence>
<dbReference type="AlphaFoldDB" id="A0A9W9SHL0"/>
<organism evidence="9 10">
    <name type="scientific">Penicillium cosmopolitanum</name>
    <dbReference type="NCBI Taxonomy" id="1131564"/>
    <lineage>
        <taxon>Eukaryota</taxon>
        <taxon>Fungi</taxon>
        <taxon>Dikarya</taxon>
        <taxon>Ascomycota</taxon>
        <taxon>Pezizomycotina</taxon>
        <taxon>Eurotiomycetes</taxon>
        <taxon>Eurotiomycetidae</taxon>
        <taxon>Eurotiales</taxon>
        <taxon>Aspergillaceae</taxon>
        <taxon>Penicillium</taxon>
    </lineage>
</organism>
<dbReference type="SMART" id="SM00906">
    <property type="entry name" value="Fungal_trans"/>
    <property type="match status" value="1"/>
</dbReference>
<dbReference type="PROSITE" id="PS00463">
    <property type="entry name" value="ZN2_CY6_FUNGAL_1"/>
    <property type="match status" value="1"/>
</dbReference>
<dbReference type="GeneID" id="81375251"/>
<dbReference type="Proteomes" id="UP001147747">
    <property type="component" value="Unassembled WGS sequence"/>
</dbReference>
<evidence type="ECO:0000313" key="9">
    <source>
        <dbReference type="EMBL" id="KAJ5378515.1"/>
    </source>
</evidence>
<keyword evidence="3" id="KW-0862">Zinc</keyword>
<evidence type="ECO:0000313" key="10">
    <source>
        <dbReference type="Proteomes" id="UP001147747"/>
    </source>
</evidence>
<dbReference type="GO" id="GO:0008270">
    <property type="term" value="F:zinc ion binding"/>
    <property type="evidence" value="ECO:0007669"/>
    <property type="project" value="InterPro"/>
</dbReference>
<comment type="caution">
    <text evidence="9">The sequence shown here is derived from an EMBL/GenBank/DDBJ whole genome shotgun (WGS) entry which is preliminary data.</text>
</comment>
<comment type="subcellular location">
    <subcellularLocation>
        <location evidence="1">Nucleus</location>
    </subcellularLocation>
</comment>
<keyword evidence="6" id="KW-0804">Transcription</keyword>
<proteinExistence type="predicted"/>
<evidence type="ECO:0000256" key="6">
    <source>
        <dbReference type="ARBA" id="ARBA00023163"/>
    </source>
</evidence>
<dbReference type="InterPro" id="IPR001138">
    <property type="entry name" value="Zn2Cys6_DnaBD"/>
</dbReference>
<dbReference type="InterPro" id="IPR036864">
    <property type="entry name" value="Zn2-C6_fun-type_DNA-bd_sf"/>
</dbReference>
<keyword evidence="7" id="KW-0539">Nucleus</keyword>
<dbReference type="GO" id="GO:0003677">
    <property type="term" value="F:DNA binding"/>
    <property type="evidence" value="ECO:0007669"/>
    <property type="project" value="UniProtKB-KW"/>
</dbReference>
<dbReference type="OrthoDB" id="2154091at2759"/>
<reference evidence="9" key="1">
    <citation type="submission" date="2022-12" db="EMBL/GenBank/DDBJ databases">
        <authorList>
            <person name="Petersen C."/>
        </authorList>
    </citation>
    <scope>NUCLEOTIDE SEQUENCE</scope>
    <source>
        <strain evidence="9">IBT 29677</strain>
    </source>
</reference>
<dbReference type="CDD" id="cd00067">
    <property type="entry name" value="GAL4"/>
    <property type="match status" value="1"/>
</dbReference>
<gene>
    <name evidence="9" type="ORF">N7509_011634</name>
</gene>
<evidence type="ECO:0000256" key="2">
    <source>
        <dbReference type="ARBA" id="ARBA00022723"/>
    </source>
</evidence>
<feature type="domain" description="Zn(2)-C6 fungal-type" evidence="8">
    <location>
        <begin position="24"/>
        <end position="54"/>
    </location>
</feature>
<dbReference type="PANTHER" id="PTHR31313:SF86">
    <property type="entry name" value="ZN(2)-C6 FUNGAL-TYPE DOMAIN-CONTAINING PROTEIN"/>
    <property type="match status" value="1"/>
</dbReference>
<name>A0A9W9SHL0_9EURO</name>